<dbReference type="eggNOG" id="ENOG5030CKK">
    <property type="taxonomic scope" value="Bacteria"/>
</dbReference>
<protein>
    <submittedName>
        <fullName evidence="1">Uncharacterized protein</fullName>
    </submittedName>
</protein>
<dbReference type="Proteomes" id="UP000001603">
    <property type="component" value="Unassembled WGS sequence"/>
</dbReference>
<dbReference type="RefSeq" id="WP_005368028.1">
    <property type="nucleotide sequence ID" value="NZ_CH902600.1"/>
</dbReference>
<dbReference type="HOGENOM" id="CLU_3120982_0_0_6"/>
<dbReference type="AlphaFoldDB" id="Q1ZR50"/>
<accession>Q1ZR50</accession>
<name>Q1ZR50_PHOAS</name>
<organism evidence="1 2">
    <name type="scientific">Photobacterium angustum (strain S14 / CCUG 15956)</name>
    <name type="common">Vibrio sp. (strain S14 / CCUG 15956)</name>
    <dbReference type="NCBI Taxonomy" id="314292"/>
    <lineage>
        <taxon>Bacteria</taxon>
        <taxon>Pseudomonadati</taxon>
        <taxon>Pseudomonadota</taxon>
        <taxon>Gammaproteobacteria</taxon>
        <taxon>Vibrionales</taxon>
        <taxon>Vibrionaceae</taxon>
        <taxon>Photobacterium</taxon>
    </lineage>
</organism>
<gene>
    <name evidence="1" type="ORF">VAS14_03278</name>
</gene>
<evidence type="ECO:0000313" key="2">
    <source>
        <dbReference type="Proteomes" id="UP000001603"/>
    </source>
</evidence>
<dbReference type="EMBL" id="AAOJ01000002">
    <property type="protein sequence ID" value="EAS64705.1"/>
    <property type="molecule type" value="Genomic_DNA"/>
</dbReference>
<comment type="caution">
    <text evidence="1">The sequence shown here is derived from an EMBL/GenBank/DDBJ whole genome shotgun (WGS) entry which is preliminary data.</text>
</comment>
<sequence>MDIVVALTNGKFGIVEDCMTTDDIEGTCIECWVENDTGFTYEEAIVAYCL</sequence>
<reference evidence="1 2" key="1">
    <citation type="journal article" date="2009" name="Proc. Natl. Acad. Sci. U.S.A.">
        <title>The genomic basis of trophic strategy in marine bacteria.</title>
        <authorList>
            <person name="Lauro F.M."/>
            <person name="McDougald D."/>
            <person name="Thomas T."/>
            <person name="Williams T.J."/>
            <person name="Egan S."/>
            <person name="Rice S."/>
            <person name="DeMaere M.Z."/>
            <person name="Ting L."/>
            <person name="Ertan H."/>
            <person name="Johnson J."/>
            <person name="Ferriera S."/>
            <person name="Lapidus A."/>
            <person name="Anderson I."/>
            <person name="Kyrpides N."/>
            <person name="Munk A.C."/>
            <person name="Detter C."/>
            <person name="Han C.S."/>
            <person name="Brown M.V."/>
            <person name="Robb F.T."/>
            <person name="Kjelleberg S."/>
            <person name="Cavicchioli R."/>
        </authorList>
    </citation>
    <scope>NUCLEOTIDE SEQUENCE [LARGE SCALE GENOMIC DNA]</scope>
    <source>
        <strain evidence="1 2">S14</strain>
    </source>
</reference>
<evidence type="ECO:0000313" key="1">
    <source>
        <dbReference type="EMBL" id="EAS64705.1"/>
    </source>
</evidence>
<proteinExistence type="predicted"/>